<evidence type="ECO:0000313" key="7">
    <source>
        <dbReference type="EnsemblMetazoa" id="G18130.4:cds"/>
    </source>
</evidence>
<reference evidence="7" key="1">
    <citation type="submission" date="2022-08" db="UniProtKB">
        <authorList>
            <consortium name="EnsemblMetazoa"/>
        </authorList>
    </citation>
    <scope>IDENTIFICATION</scope>
    <source>
        <strain evidence="7">05x7-T-G4-1.051#20</strain>
    </source>
</reference>
<dbReference type="EnsemblMetazoa" id="G18130.4">
    <property type="protein sequence ID" value="G18130.4:cds"/>
    <property type="gene ID" value="G18130"/>
</dbReference>
<dbReference type="GO" id="GO:0032040">
    <property type="term" value="C:small-subunit processome"/>
    <property type="evidence" value="ECO:0007669"/>
    <property type="project" value="InterPro"/>
</dbReference>
<evidence type="ECO:0000256" key="1">
    <source>
        <dbReference type="ARBA" id="ARBA00004604"/>
    </source>
</evidence>
<keyword evidence="8" id="KW-1185">Reference proteome</keyword>
<evidence type="ECO:0000256" key="2">
    <source>
        <dbReference type="ARBA" id="ARBA00008105"/>
    </source>
</evidence>
<comment type="similarity">
    <text evidence="2">Belongs to the UTP11 family.</text>
</comment>
<dbReference type="PIRSF" id="PIRSF015952">
    <property type="entry name" value="U3snoRNP11"/>
    <property type="match status" value="1"/>
</dbReference>
<proteinExistence type="inferred from homology"/>
<keyword evidence="4" id="KW-0698">rRNA processing</keyword>
<dbReference type="PANTHER" id="PTHR12838:SF0">
    <property type="entry name" value="U3 SMALL NUCLEOLAR RNA-ASSOCIATED PROTEIN 11-RELATED"/>
    <property type="match status" value="1"/>
</dbReference>
<comment type="subcellular location">
    <subcellularLocation>
        <location evidence="1">Nucleus</location>
        <location evidence="1">Nucleolus</location>
    </subcellularLocation>
</comment>
<accession>A0A8W8JF88</accession>
<sequence length="295" mass="35304">MIVLQSQRTSDYIPLKLKKSLRFDNTCDVIHKNTILLVIFKMASLRKASKSHARSYKERSQPASRAHLGFLEKRKDYKERAEDFQKKQNTIKRLKRKALNRNPDEFYFNMVKTQKLDGVHQEKEEAEPVHTEAELKLMFSQDQKYVTMKRTSELNKIERLKSSLHLVDNDTAPQNKHIVFVDTDKEVKEFDAAKHFGTHPSLVNRRFNRSSLESLKKLELRGNLNEEDLKKVSKEKEQRYRELVKRIQREKDLHVIQQKMEMKKNLMDKKDKRTKLQEETKSSAPVYRWRHKRKR</sequence>
<dbReference type="GO" id="GO:0006364">
    <property type="term" value="P:rRNA processing"/>
    <property type="evidence" value="ECO:0007669"/>
    <property type="project" value="UniProtKB-KW"/>
</dbReference>
<evidence type="ECO:0000256" key="3">
    <source>
        <dbReference type="ARBA" id="ARBA00020121"/>
    </source>
</evidence>
<dbReference type="Proteomes" id="UP000005408">
    <property type="component" value="Unassembled WGS sequence"/>
</dbReference>
<keyword evidence="5" id="KW-0539">Nucleus</keyword>
<protein>
    <recommendedName>
        <fullName evidence="3">Probable U3 small nucleolar RNA-associated protein 11</fullName>
    </recommendedName>
</protein>
<evidence type="ECO:0000256" key="6">
    <source>
        <dbReference type="SAM" id="MobiDB-lite"/>
    </source>
</evidence>
<dbReference type="PANTHER" id="PTHR12838">
    <property type="entry name" value="U3 SMALL NUCLEOLAR RNA-ASSOCIATED PROTEIN 11"/>
    <property type="match status" value="1"/>
</dbReference>
<dbReference type="Pfam" id="PF03998">
    <property type="entry name" value="Utp11"/>
    <property type="match status" value="1"/>
</dbReference>
<organism evidence="7 8">
    <name type="scientific">Magallana gigas</name>
    <name type="common">Pacific oyster</name>
    <name type="synonym">Crassostrea gigas</name>
    <dbReference type="NCBI Taxonomy" id="29159"/>
    <lineage>
        <taxon>Eukaryota</taxon>
        <taxon>Metazoa</taxon>
        <taxon>Spiralia</taxon>
        <taxon>Lophotrochozoa</taxon>
        <taxon>Mollusca</taxon>
        <taxon>Bivalvia</taxon>
        <taxon>Autobranchia</taxon>
        <taxon>Pteriomorphia</taxon>
        <taxon>Ostreida</taxon>
        <taxon>Ostreoidea</taxon>
        <taxon>Ostreidae</taxon>
        <taxon>Magallana</taxon>
    </lineage>
</organism>
<evidence type="ECO:0000313" key="8">
    <source>
        <dbReference type="Proteomes" id="UP000005408"/>
    </source>
</evidence>
<dbReference type="OrthoDB" id="29058at2759"/>
<dbReference type="OMA" id="DLKYVVM"/>
<dbReference type="InterPro" id="IPR007144">
    <property type="entry name" value="SSU_processome_Utp11"/>
</dbReference>
<feature type="region of interest" description="Disordered" evidence="6">
    <location>
        <begin position="261"/>
        <end position="295"/>
    </location>
</feature>
<evidence type="ECO:0000256" key="4">
    <source>
        <dbReference type="ARBA" id="ARBA00022552"/>
    </source>
</evidence>
<evidence type="ECO:0000256" key="5">
    <source>
        <dbReference type="ARBA" id="ARBA00023242"/>
    </source>
</evidence>
<name>A0A8W8JF88_MAGGI</name>
<feature type="compositionally biased region" description="Basic and acidic residues" evidence="6">
    <location>
        <begin position="261"/>
        <end position="281"/>
    </location>
</feature>
<dbReference type="AlphaFoldDB" id="A0A8W8JF88"/>